<evidence type="ECO:0000313" key="4">
    <source>
        <dbReference type="Proteomes" id="UP000218327"/>
    </source>
</evidence>
<keyword evidence="2" id="KW-1133">Transmembrane helix</keyword>
<keyword evidence="2" id="KW-0472">Membrane</keyword>
<proteinExistence type="predicted"/>
<dbReference type="Pfam" id="PF19578">
    <property type="entry name" value="DUF6090"/>
    <property type="match status" value="1"/>
</dbReference>
<dbReference type="EMBL" id="NVVJ01000015">
    <property type="protein sequence ID" value="PCJ25755.1"/>
    <property type="molecule type" value="Genomic_DNA"/>
</dbReference>
<accession>A0A2A5B2R0</accession>
<feature type="transmembrane region" description="Helical" evidence="2">
    <location>
        <begin position="12"/>
        <end position="31"/>
    </location>
</feature>
<protein>
    <submittedName>
        <fullName evidence="3">Uncharacterized protein</fullName>
    </submittedName>
</protein>
<dbReference type="Proteomes" id="UP000218327">
    <property type="component" value="Unassembled WGS sequence"/>
</dbReference>
<keyword evidence="1" id="KW-0175">Coiled coil</keyword>
<reference evidence="4" key="1">
    <citation type="submission" date="2017-08" db="EMBL/GenBank/DDBJ databases">
        <title>A dynamic microbial community with high functional redundancy inhabits the cold, oxic subseafloor aquifer.</title>
        <authorList>
            <person name="Tully B.J."/>
            <person name="Wheat C.G."/>
            <person name="Glazer B.T."/>
            <person name="Huber J.A."/>
        </authorList>
    </citation>
    <scope>NUCLEOTIDE SEQUENCE [LARGE SCALE GENOMIC DNA]</scope>
</reference>
<comment type="caution">
    <text evidence="3">The sequence shown here is derived from an EMBL/GenBank/DDBJ whole genome shotgun (WGS) entry which is preliminary data.</text>
</comment>
<evidence type="ECO:0000313" key="3">
    <source>
        <dbReference type="EMBL" id="PCJ25755.1"/>
    </source>
</evidence>
<name>A0A2A5B2R0_9GAMM</name>
<organism evidence="3 4">
    <name type="scientific">SAR86 cluster bacterium</name>
    <dbReference type="NCBI Taxonomy" id="2030880"/>
    <lineage>
        <taxon>Bacteria</taxon>
        <taxon>Pseudomonadati</taxon>
        <taxon>Pseudomonadota</taxon>
        <taxon>Gammaproteobacteria</taxon>
        <taxon>SAR86 cluster</taxon>
    </lineage>
</organism>
<gene>
    <name evidence="3" type="ORF">COA96_06935</name>
</gene>
<evidence type="ECO:0000256" key="2">
    <source>
        <dbReference type="SAM" id="Phobius"/>
    </source>
</evidence>
<sequence>MPTISLSIQSVKLLAAELVVVILGILIALQVEEWRTNQTELQEGKIALQNILTDLDENQNSLRRNISGWEKDLQAIEELSSHIHSSNQRSAQVIAESIRNLLITSTWPTSSPTYTGLINSNRLHVIQSDSIRNRLYRYYEGDLPFMAGYQVARNEVRRGAHASLPTDLYNVIGDFEVENATVVRLKNAGGEDLNLAIFKPFSAFPRDPSFMSYLGRYGSRTAGLIVNGERIVGEIQILQEEIEDYLNNH</sequence>
<evidence type="ECO:0000256" key="1">
    <source>
        <dbReference type="SAM" id="Coils"/>
    </source>
</evidence>
<keyword evidence="2" id="KW-0812">Transmembrane</keyword>
<dbReference type="AlphaFoldDB" id="A0A2A5B2R0"/>
<dbReference type="InterPro" id="IPR045749">
    <property type="entry name" value="DUF6090"/>
</dbReference>
<feature type="coiled-coil region" evidence="1">
    <location>
        <begin position="52"/>
        <end position="79"/>
    </location>
</feature>